<keyword evidence="10" id="KW-1185">Reference proteome</keyword>
<accession>A0A1D8PFC1</accession>
<sequence length="470" mass="52199">MATTATGTTTAIVGALACQKNSFLKTFNTKVVSSYEFIPPPTAKDKQNKNNNKKKDVAVSKEFGVELEDTILFPEGGGQPYDKGTITLLPDNTKIIEVKSVLRDKLKAIHLVDELIEPGTQVRLNVDWGRRLDIMQQHTGQHLLSAVFDTYKLETLSWSMGETKDDINYIELPRKIDNDLVVEVQNKVNQLIVDSIPITVVTSDQHGHGHGQEHEHEHEHEHADVDISHIPDDYDLSQGGIIRIVKIGELDANPCCGTHLTSTAQIQSIALLHQSPIRGGHSRLYFICGGRVANHLRKEHEILKNVSTNQLSCSIDAVEEKIELLSLNYKKTNSTLNNLLKELASIEANKIFQNFKTHDNNNSKLAYVYRADLPEYLTWVQKELTTLINQDKTGDVDLSNKQTLVLLSGAAPNGGTIKILGPKAEELQKELKSKLSNLKGGGKGSSFQGKITKFEKGELEAVLKYLDSML</sequence>
<dbReference type="GO" id="GO:0006419">
    <property type="term" value="P:alanyl-tRNA aminoacylation"/>
    <property type="evidence" value="ECO:0007669"/>
    <property type="project" value="InterPro"/>
</dbReference>
<reference evidence="9 10" key="1">
    <citation type="journal article" date="2004" name="Proc. Natl. Acad. Sci. U.S.A.">
        <title>The diploid genome sequence of Candida albicans.</title>
        <authorList>
            <person name="Jones T."/>
            <person name="Federspiel N.A."/>
            <person name="Chibana H."/>
            <person name="Dungan J."/>
            <person name="Kalman S."/>
            <person name="Magee B.B."/>
            <person name="Newport G."/>
            <person name="Thorstenson Y.R."/>
            <person name="Agabian N."/>
            <person name="Magee P.T."/>
            <person name="Davis R.W."/>
            <person name="Scherer S."/>
        </authorList>
    </citation>
    <scope>NUCLEOTIDE SEQUENCE [LARGE SCALE GENOMIC DNA]</scope>
    <source>
        <strain evidence="10">SC5314 / ATCC MYA-2876</strain>
    </source>
</reference>
<dbReference type="SMART" id="SM00863">
    <property type="entry name" value="tRNA_SAD"/>
    <property type="match status" value="1"/>
</dbReference>
<dbReference type="InterPro" id="IPR051335">
    <property type="entry name" value="Alanyl-tRNA_Editing_Enzymes"/>
</dbReference>
<dbReference type="VEuPathDB" id="FungiDB:C1_12240C_A"/>
<dbReference type="InterPro" id="IPR018163">
    <property type="entry name" value="Thr/Ala-tRNA-synth_IIc_edit"/>
</dbReference>
<dbReference type="Pfam" id="PF07973">
    <property type="entry name" value="tRNA_SAD"/>
    <property type="match status" value="1"/>
</dbReference>
<evidence type="ECO:0000256" key="4">
    <source>
        <dbReference type="ARBA" id="ARBA00022723"/>
    </source>
</evidence>
<evidence type="ECO:0000256" key="5">
    <source>
        <dbReference type="ARBA" id="ARBA00022833"/>
    </source>
</evidence>
<comment type="subcellular location">
    <subcellularLocation>
        <location evidence="2">Cytoplasm</location>
    </subcellularLocation>
</comment>
<dbReference type="RefSeq" id="XP_716308.2">
    <property type="nucleotide sequence ID" value="XM_711215.2"/>
</dbReference>
<dbReference type="InterPro" id="IPR009000">
    <property type="entry name" value="Transl_B-barrel_sf"/>
</dbReference>
<dbReference type="GO" id="GO:0046872">
    <property type="term" value="F:metal ion binding"/>
    <property type="evidence" value="ECO:0007669"/>
    <property type="project" value="UniProtKB-KW"/>
</dbReference>
<dbReference type="InParanoid" id="A0A1D8PFC1"/>
<dbReference type="FunFam" id="2.40.30.130:FF:000023">
    <property type="entry name" value="Alanyl-tRNA synthetase-related protein, putative"/>
    <property type="match status" value="1"/>
</dbReference>
<evidence type="ECO:0000313" key="10">
    <source>
        <dbReference type="Proteomes" id="UP000000559"/>
    </source>
</evidence>
<feature type="domain" description="Alanyl-transfer RNA synthetases family profile" evidence="7">
    <location>
        <begin position="1"/>
        <end position="298"/>
    </location>
</feature>
<dbReference type="SUPFAM" id="SSF50447">
    <property type="entry name" value="Translation proteins"/>
    <property type="match status" value="1"/>
</dbReference>
<name>A0A1D8PFC1_CANAL</name>
<keyword evidence="6" id="KW-0175">Coiled coil</keyword>
<comment type="cofactor">
    <cofactor evidence="1">
        <name>Zn(2+)</name>
        <dbReference type="ChEBI" id="CHEBI:29105"/>
    </cofactor>
</comment>
<dbReference type="GO" id="GO:0005737">
    <property type="term" value="C:cytoplasm"/>
    <property type="evidence" value="ECO:0007669"/>
    <property type="project" value="UniProtKB-SubCell"/>
</dbReference>
<evidence type="ECO:0000256" key="3">
    <source>
        <dbReference type="ARBA" id="ARBA00008429"/>
    </source>
</evidence>
<keyword evidence="4" id="KW-0479">Metal-binding</keyword>
<reference evidence="9 10" key="3">
    <citation type="journal article" date="2013" name="Genome Biol.">
        <title>Assembly of a phased diploid Candida albicans genome facilitates allele-specific measurements and provides a simple model for repeat and indel structure.</title>
        <authorList>
            <person name="Muzzey D."/>
            <person name="Schwartz K."/>
            <person name="Weissman J.S."/>
            <person name="Sherlock G."/>
        </authorList>
    </citation>
    <scope>NUCLEOTIDE SEQUENCE [LARGE SCALE GENOMIC DNA]</scope>
    <source>
        <strain evidence="10">SC5314 / ATCC MYA-2876</strain>
    </source>
</reference>
<dbReference type="AlphaFoldDB" id="A0A1D8PFC1"/>
<evidence type="ECO:0000256" key="6">
    <source>
        <dbReference type="SAM" id="Coils"/>
    </source>
</evidence>
<dbReference type="STRING" id="237561.A0A1D8PFC1"/>
<feature type="coiled-coil region" evidence="6">
    <location>
        <begin position="315"/>
        <end position="349"/>
    </location>
</feature>
<dbReference type="GO" id="GO:0002196">
    <property type="term" value="F:Ser-tRNA(Ala) deacylase activity"/>
    <property type="evidence" value="ECO:0000318"/>
    <property type="project" value="GO_Central"/>
</dbReference>
<dbReference type="GO" id="GO:0043905">
    <property type="term" value="F:L-seryl-tRNA(Thr) hydrolase activity"/>
    <property type="evidence" value="ECO:0007669"/>
    <property type="project" value="EnsemblFungi"/>
</dbReference>
<keyword evidence="5" id="KW-0862">Zinc</keyword>
<evidence type="ECO:0000256" key="1">
    <source>
        <dbReference type="ARBA" id="ARBA00001947"/>
    </source>
</evidence>
<dbReference type="EMBL" id="CP017623">
    <property type="protein sequence ID" value="AOW26843.1"/>
    <property type="molecule type" value="Genomic_DNA"/>
</dbReference>
<dbReference type="InterPro" id="IPR018165">
    <property type="entry name" value="Ala-tRNA-synth_IIc_core"/>
</dbReference>
<dbReference type="PANTHER" id="PTHR43462">
    <property type="entry name" value="ALANYL-TRNA EDITING PROTEIN"/>
    <property type="match status" value="1"/>
</dbReference>
<dbReference type="SUPFAM" id="SSF55186">
    <property type="entry name" value="ThrRS/AlaRS common domain"/>
    <property type="match status" value="1"/>
</dbReference>
<dbReference type="eggNOG" id="KOG2105">
    <property type="taxonomic scope" value="Eukaryota"/>
</dbReference>
<evidence type="ECO:0000313" key="9">
    <source>
        <dbReference type="EMBL" id="AOW26843.1"/>
    </source>
</evidence>
<dbReference type="GO" id="GO:0003676">
    <property type="term" value="F:nucleic acid binding"/>
    <property type="evidence" value="ECO:0007669"/>
    <property type="project" value="InterPro"/>
</dbReference>
<dbReference type="KEGG" id="cal:CAALFM_C112240CA"/>
<dbReference type="SMR" id="A0A1D8PFC1"/>
<dbReference type="PANTHER" id="PTHR43462:SF1">
    <property type="entry name" value="ALANYL-TRNA EDITING PROTEIN AARSD1"/>
    <property type="match status" value="1"/>
</dbReference>
<keyword evidence="9" id="KW-0436">Ligase</keyword>
<evidence type="ECO:0000313" key="8">
    <source>
        <dbReference type="CGD" id="CAL0000183506"/>
    </source>
</evidence>
<dbReference type="Gene3D" id="2.40.30.130">
    <property type="match status" value="1"/>
</dbReference>
<dbReference type="GO" id="GO:0006450">
    <property type="term" value="P:regulation of translational fidelity"/>
    <property type="evidence" value="ECO:0000318"/>
    <property type="project" value="GO_Central"/>
</dbReference>
<organism evidence="9 10">
    <name type="scientific">Candida albicans (strain SC5314 / ATCC MYA-2876)</name>
    <name type="common">Yeast</name>
    <dbReference type="NCBI Taxonomy" id="237561"/>
    <lineage>
        <taxon>Eukaryota</taxon>
        <taxon>Fungi</taxon>
        <taxon>Dikarya</taxon>
        <taxon>Ascomycota</taxon>
        <taxon>Saccharomycotina</taxon>
        <taxon>Pichiomycetes</taxon>
        <taxon>Debaryomycetaceae</taxon>
        <taxon>Candida/Lodderomyces clade</taxon>
        <taxon>Candida</taxon>
    </lineage>
</organism>
<dbReference type="InterPro" id="IPR012947">
    <property type="entry name" value="tRNA_SAD"/>
</dbReference>
<dbReference type="FunCoup" id="A0A1D8PFC1">
    <property type="interactions" value="261"/>
</dbReference>
<dbReference type="InterPro" id="IPR018164">
    <property type="entry name" value="Ala-tRNA-synth_IIc_N"/>
</dbReference>
<evidence type="ECO:0000259" key="7">
    <source>
        <dbReference type="PROSITE" id="PS50860"/>
    </source>
</evidence>
<reference evidence="9 10" key="2">
    <citation type="journal article" date="2007" name="Genome Biol.">
        <title>Assembly of the Candida albicans genome into sixteen supercontigs aligned on the eight chromosomes.</title>
        <authorList>
            <person name="van het Hoog M."/>
            <person name="Rast T.J."/>
            <person name="Martchenko M."/>
            <person name="Grindle S."/>
            <person name="Dignard D."/>
            <person name="Hogues H."/>
            <person name="Cuomo C."/>
            <person name="Berriman M."/>
            <person name="Scherer S."/>
            <person name="Magee B.B."/>
            <person name="Whiteway M."/>
            <person name="Chibana H."/>
            <person name="Nantel A."/>
            <person name="Magee P.T."/>
        </authorList>
    </citation>
    <scope>GENOME REANNOTATION</scope>
    <source>
        <strain evidence="10">SC5314 / ATCC MYA-2876</strain>
    </source>
</reference>
<dbReference type="CGD" id="CAL0000183506">
    <property type="gene designation" value="orf19.12703"/>
</dbReference>
<gene>
    <name evidence="9" type="ordered locus">CAALFM_C112240CA</name>
    <name evidence="8" type="ordered locus">orf19.12703</name>
</gene>
<dbReference type="GO" id="GO:0004813">
    <property type="term" value="F:alanine-tRNA ligase activity"/>
    <property type="evidence" value="ECO:0007669"/>
    <property type="project" value="InterPro"/>
</dbReference>
<dbReference type="Proteomes" id="UP000000559">
    <property type="component" value="Chromosome 1"/>
</dbReference>
<dbReference type="GeneID" id="3642023"/>
<dbReference type="Gene3D" id="3.30.980.10">
    <property type="entry name" value="Threonyl-trna Synthetase, Chain A, domain 2"/>
    <property type="match status" value="1"/>
</dbReference>
<protein>
    <submittedName>
        <fullName evidence="9">Alanine--tRNA ligase</fullName>
    </submittedName>
</protein>
<dbReference type="GO" id="GO:0005524">
    <property type="term" value="F:ATP binding"/>
    <property type="evidence" value="ECO:0007669"/>
    <property type="project" value="InterPro"/>
</dbReference>
<dbReference type="PROSITE" id="PS50860">
    <property type="entry name" value="AA_TRNA_LIGASE_II_ALA"/>
    <property type="match status" value="1"/>
</dbReference>
<dbReference type="FunFam" id="3.30.980.10:FF:000012">
    <property type="entry name" value="Threonyl/alanyl tRNA synthetase"/>
    <property type="match status" value="1"/>
</dbReference>
<dbReference type="PeptideAtlas" id="A0A1D8PFC1"/>
<dbReference type="Pfam" id="PF01411">
    <property type="entry name" value="tRNA-synt_2c"/>
    <property type="match status" value="1"/>
</dbReference>
<dbReference type="OrthoDB" id="288942at2759"/>
<proteinExistence type="inferred from homology"/>
<evidence type="ECO:0000256" key="2">
    <source>
        <dbReference type="ARBA" id="ARBA00004496"/>
    </source>
</evidence>
<comment type="similarity">
    <text evidence="3">Belongs to the class-II aminoacyl-tRNA synthetase family. Alax-L subfamily.</text>
</comment>